<name>A0A923PS59_9BACT</name>
<dbReference type="AlphaFoldDB" id="A0A923PS59"/>
<reference evidence="1" key="1">
    <citation type="submission" date="2020-08" db="EMBL/GenBank/DDBJ databases">
        <title>Lewinella bacteria from marine environments.</title>
        <authorList>
            <person name="Zhong Y."/>
        </authorList>
    </citation>
    <scope>NUCLEOTIDE SEQUENCE</scope>
    <source>
        <strain evidence="1">KCTC 42187</strain>
    </source>
</reference>
<evidence type="ECO:0000313" key="2">
    <source>
        <dbReference type="Proteomes" id="UP000650081"/>
    </source>
</evidence>
<proteinExistence type="predicted"/>
<dbReference type="EMBL" id="JACSIT010000154">
    <property type="protein sequence ID" value="MBC6996751.1"/>
    <property type="molecule type" value="Genomic_DNA"/>
</dbReference>
<accession>A0A923PS59</accession>
<dbReference type="RefSeq" id="WP_187468759.1">
    <property type="nucleotide sequence ID" value="NZ_JACSIT010000154.1"/>
</dbReference>
<evidence type="ECO:0000313" key="1">
    <source>
        <dbReference type="EMBL" id="MBC6996751.1"/>
    </source>
</evidence>
<comment type="caution">
    <text evidence="1">The sequence shown here is derived from an EMBL/GenBank/DDBJ whole genome shotgun (WGS) entry which is preliminary data.</text>
</comment>
<gene>
    <name evidence="1" type="ORF">H9S92_21440</name>
</gene>
<keyword evidence="2" id="KW-1185">Reference proteome</keyword>
<dbReference type="Proteomes" id="UP000650081">
    <property type="component" value="Unassembled WGS sequence"/>
</dbReference>
<organism evidence="1 2">
    <name type="scientific">Neolewinella lacunae</name>
    <dbReference type="NCBI Taxonomy" id="1517758"/>
    <lineage>
        <taxon>Bacteria</taxon>
        <taxon>Pseudomonadati</taxon>
        <taxon>Bacteroidota</taxon>
        <taxon>Saprospiria</taxon>
        <taxon>Saprospirales</taxon>
        <taxon>Lewinellaceae</taxon>
        <taxon>Neolewinella</taxon>
    </lineage>
</organism>
<sequence>MKLHTHIRLIGQPALADALERLSTAPSPAARLLVVYDAERPFVERILGAAGYTDLPTQAHLLEWRGEDGGLDLAALRHHLGVNRVMLFGQSLPALGLHFQVANYFPLEVAGVHFLIAESAAAISRAREAGNNGPAAALWQAIKASFMFAP</sequence>
<protein>
    <submittedName>
        <fullName evidence="1">Uncharacterized protein</fullName>
    </submittedName>
</protein>